<comment type="similarity">
    <text evidence="1 4">Belongs to the D-isomer specific 2-hydroxyacid dehydrogenase family.</text>
</comment>
<feature type="domain" description="D-isomer specific 2-hydroxyacid dehydrogenase NAD-binding" evidence="6">
    <location>
        <begin position="162"/>
        <end position="310"/>
    </location>
</feature>
<dbReference type="PROSITE" id="PS00671">
    <property type="entry name" value="D_2_HYDROXYACID_DH_3"/>
    <property type="match status" value="1"/>
</dbReference>
<evidence type="ECO:0000256" key="4">
    <source>
        <dbReference type="RuleBase" id="RU003719"/>
    </source>
</evidence>
<keyword evidence="3" id="KW-0520">NAD</keyword>
<dbReference type="Pfam" id="PF00389">
    <property type="entry name" value="2-Hacid_dh"/>
    <property type="match status" value="1"/>
</dbReference>
<evidence type="ECO:0000256" key="2">
    <source>
        <dbReference type="ARBA" id="ARBA00023002"/>
    </source>
</evidence>
<accession>A0A7R8APR1</accession>
<feature type="domain" description="D-isomer specific 2-hydroxyacid dehydrogenase catalytic" evidence="5">
    <location>
        <begin position="40"/>
        <end position="336"/>
    </location>
</feature>
<evidence type="ECO:0000259" key="5">
    <source>
        <dbReference type="Pfam" id="PF00389"/>
    </source>
</evidence>
<dbReference type="GO" id="GO:0051287">
    <property type="term" value="F:NAD binding"/>
    <property type="evidence" value="ECO:0007669"/>
    <property type="project" value="InterPro"/>
</dbReference>
<sequence>MATGDPNQTHHHIVCLEECHCPIPPFSFPHTYTGYDSTPPSAPALISALHDATIAITTIVPITPDVLQACPRLQCIVVMATGVEWVHEHSAAFQARGVTVINCPGANVGTVSEHAIALYFAARRKVVALHNLVTGSGLGTSGDESNEYAEKRTLVHRFEGGPPHTTQQEVLAIIGYGAVGKRIETVARALGMQVLIAERKGAMGMQVREGRVGFETAVQRATVVIVAAAKSEETVGLIGEEELQAMRRDAVVVNVARGGIVEERALVRALREGWIAGAAVDVFDGEPPVRGQSVLLEDNVPNLTLSPHIAWFSESTIRNLQDLLVEGLEGYIEGNLVNVVC</sequence>
<dbReference type="GO" id="GO:0016616">
    <property type="term" value="F:oxidoreductase activity, acting on the CH-OH group of donors, NAD or NADP as acceptor"/>
    <property type="evidence" value="ECO:0007669"/>
    <property type="project" value="InterPro"/>
</dbReference>
<dbReference type="SUPFAM" id="SSF52283">
    <property type="entry name" value="Formate/glycerate dehydrogenase catalytic domain-like"/>
    <property type="match status" value="1"/>
</dbReference>
<keyword evidence="2 4" id="KW-0560">Oxidoreductase</keyword>
<dbReference type="CDD" id="cd05198">
    <property type="entry name" value="formate_dh_like"/>
    <property type="match status" value="1"/>
</dbReference>
<dbReference type="RefSeq" id="XP_041557297.1">
    <property type="nucleotide sequence ID" value="XM_041704742.1"/>
</dbReference>
<evidence type="ECO:0000313" key="7">
    <source>
        <dbReference type="EMBL" id="BCS25103.1"/>
    </source>
</evidence>
<dbReference type="InterPro" id="IPR006140">
    <property type="entry name" value="D-isomer_DH_NAD-bd"/>
</dbReference>
<dbReference type="KEGG" id="apuu:APUU_41547S"/>
<dbReference type="InterPro" id="IPR050418">
    <property type="entry name" value="D-iso_2-hydroxyacid_DH_PdxB"/>
</dbReference>
<evidence type="ECO:0000256" key="3">
    <source>
        <dbReference type="ARBA" id="ARBA00023027"/>
    </source>
</evidence>
<evidence type="ECO:0008006" key="9">
    <source>
        <dbReference type="Google" id="ProtNLM"/>
    </source>
</evidence>
<evidence type="ECO:0000313" key="8">
    <source>
        <dbReference type="Proteomes" id="UP000654913"/>
    </source>
</evidence>
<protein>
    <recommendedName>
        <fullName evidence="9">Glycerate dehydrogenase</fullName>
    </recommendedName>
</protein>
<reference evidence="7" key="1">
    <citation type="submission" date="2021-01" db="EMBL/GenBank/DDBJ databases">
        <authorList>
            <consortium name="Aspergillus puulaauensis MK2 genome sequencing consortium"/>
            <person name="Kazuki M."/>
            <person name="Futagami T."/>
        </authorList>
    </citation>
    <scope>NUCLEOTIDE SEQUENCE</scope>
    <source>
        <strain evidence="7">MK2</strain>
    </source>
</reference>
<proteinExistence type="inferred from homology"/>
<dbReference type="PANTHER" id="PTHR43761:SF1">
    <property type="entry name" value="D-ISOMER SPECIFIC 2-HYDROXYACID DEHYDROGENASE CATALYTIC DOMAIN-CONTAINING PROTEIN-RELATED"/>
    <property type="match status" value="1"/>
</dbReference>
<dbReference type="AlphaFoldDB" id="A0A7R8APR1"/>
<dbReference type="OrthoDB" id="298012at2759"/>
<dbReference type="InterPro" id="IPR036291">
    <property type="entry name" value="NAD(P)-bd_dom_sf"/>
</dbReference>
<dbReference type="GeneID" id="64975108"/>
<evidence type="ECO:0000256" key="1">
    <source>
        <dbReference type="ARBA" id="ARBA00005854"/>
    </source>
</evidence>
<keyword evidence="8" id="KW-1185">Reference proteome</keyword>
<name>A0A7R8APR1_9EURO</name>
<dbReference type="SUPFAM" id="SSF51735">
    <property type="entry name" value="NAD(P)-binding Rossmann-fold domains"/>
    <property type="match status" value="1"/>
</dbReference>
<organism evidence="7 8">
    <name type="scientific">Aspergillus puulaauensis</name>
    <dbReference type="NCBI Taxonomy" id="1220207"/>
    <lineage>
        <taxon>Eukaryota</taxon>
        <taxon>Fungi</taxon>
        <taxon>Dikarya</taxon>
        <taxon>Ascomycota</taxon>
        <taxon>Pezizomycotina</taxon>
        <taxon>Eurotiomycetes</taxon>
        <taxon>Eurotiomycetidae</taxon>
        <taxon>Eurotiales</taxon>
        <taxon>Aspergillaceae</taxon>
        <taxon>Aspergillus</taxon>
    </lineage>
</organism>
<dbReference type="Pfam" id="PF02826">
    <property type="entry name" value="2-Hacid_dh_C"/>
    <property type="match status" value="1"/>
</dbReference>
<dbReference type="InterPro" id="IPR006139">
    <property type="entry name" value="D-isomer_2_OHA_DH_cat_dom"/>
</dbReference>
<dbReference type="Proteomes" id="UP000654913">
    <property type="component" value="Chromosome 4"/>
</dbReference>
<evidence type="ECO:0000259" key="6">
    <source>
        <dbReference type="Pfam" id="PF02826"/>
    </source>
</evidence>
<dbReference type="InterPro" id="IPR029753">
    <property type="entry name" value="D-isomer_DH_CS"/>
</dbReference>
<dbReference type="Gene3D" id="3.40.50.720">
    <property type="entry name" value="NAD(P)-binding Rossmann-like Domain"/>
    <property type="match status" value="2"/>
</dbReference>
<dbReference type="EMBL" id="AP024446">
    <property type="protein sequence ID" value="BCS25103.1"/>
    <property type="molecule type" value="Genomic_DNA"/>
</dbReference>
<reference evidence="7" key="2">
    <citation type="submission" date="2021-02" db="EMBL/GenBank/DDBJ databases">
        <title>Aspergillus puulaauensis MK2 genome sequence.</title>
        <authorList>
            <person name="Futagami T."/>
            <person name="Mori K."/>
            <person name="Kadooka C."/>
            <person name="Tanaka T."/>
        </authorList>
    </citation>
    <scope>NUCLEOTIDE SEQUENCE</scope>
    <source>
        <strain evidence="7">MK2</strain>
    </source>
</reference>
<gene>
    <name evidence="7" type="ORF">APUU_41547S</name>
</gene>
<dbReference type="PANTHER" id="PTHR43761">
    <property type="entry name" value="D-ISOMER SPECIFIC 2-HYDROXYACID DEHYDROGENASE FAMILY PROTEIN (AFU_ORTHOLOGUE AFUA_1G13630)"/>
    <property type="match status" value="1"/>
</dbReference>